<dbReference type="GO" id="GO:0005737">
    <property type="term" value="C:cytoplasm"/>
    <property type="evidence" value="ECO:0007669"/>
    <property type="project" value="UniProtKB-SubCell"/>
</dbReference>
<evidence type="ECO:0000256" key="6">
    <source>
        <dbReference type="SAM" id="MobiDB-lite"/>
    </source>
</evidence>
<dbReference type="Proteomes" id="UP000654075">
    <property type="component" value="Unassembled WGS sequence"/>
</dbReference>
<dbReference type="OrthoDB" id="676979at2759"/>
<feature type="compositionally biased region" description="Basic and acidic residues" evidence="6">
    <location>
        <begin position="37"/>
        <end position="54"/>
    </location>
</feature>
<dbReference type="SUPFAM" id="SSF52058">
    <property type="entry name" value="L domain-like"/>
    <property type="match status" value="1"/>
</dbReference>
<dbReference type="PROSITE" id="PS51450">
    <property type="entry name" value="LRR"/>
    <property type="match status" value="2"/>
</dbReference>
<comment type="subcellular location">
    <subcellularLocation>
        <location evidence="1">Cytoplasm</location>
    </subcellularLocation>
</comment>
<dbReference type="InterPro" id="IPR032675">
    <property type="entry name" value="LRR_dom_sf"/>
</dbReference>
<proteinExistence type="predicted"/>
<protein>
    <recommendedName>
        <fullName evidence="2">Leucine-rich repeat-containing protein 51</fullName>
    </recommendedName>
</protein>
<dbReference type="InterPro" id="IPR001611">
    <property type="entry name" value="Leu-rich_rpt"/>
</dbReference>
<comment type="caution">
    <text evidence="7">The sequence shown here is derived from an EMBL/GenBank/DDBJ whole genome shotgun (WGS) entry which is preliminary data.</text>
</comment>
<gene>
    <name evidence="7" type="ORF">PGLA1383_LOCUS27635</name>
</gene>
<name>A0A813FHD4_POLGL</name>
<evidence type="ECO:0000256" key="3">
    <source>
        <dbReference type="ARBA" id="ARBA00022490"/>
    </source>
</evidence>
<evidence type="ECO:0000256" key="1">
    <source>
        <dbReference type="ARBA" id="ARBA00004496"/>
    </source>
</evidence>
<accession>A0A813FHD4</accession>
<dbReference type="Gene3D" id="3.80.10.10">
    <property type="entry name" value="Ribonuclease Inhibitor"/>
    <property type="match status" value="1"/>
</dbReference>
<evidence type="ECO:0000313" key="7">
    <source>
        <dbReference type="EMBL" id="CAE8609808.1"/>
    </source>
</evidence>
<evidence type="ECO:0000256" key="5">
    <source>
        <dbReference type="ARBA" id="ARBA00022737"/>
    </source>
</evidence>
<dbReference type="PANTHER" id="PTHR46545">
    <property type="entry name" value="LEUCINE-RICH REPEAT-CONTAINING PROTEIN 51"/>
    <property type="match status" value="1"/>
</dbReference>
<evidence type="ECO:0000256" key="2">
    <source>
        <dbReference type="ARBA" id="ARBA00014223"/>
    </source>
</evidence>
<dbReference type="AlphaFoldDB" id="A0A813FHD4"/>
<reference evidence="7" key="1">
    <citation type="submission" date="2021-02" db="EMBL/GenBank/DDBJ databases">
        <authorList>
            <person name="Dougan E. K."/>
            <person name="Rhodes N."/>
            <person name="Thang M."/>
            <person name="Chan C."/>
        </authorList>
    </citation>
    <scope>NUCLEOTIDE SEQUENCE</scope>
</reference>
<dbReference type="EMBL" id="CAJNNV010024417">
    <property type="protein sequence ID" value="CAE8609808.1"/>
    <property type="molecule type" value="Genomic_DNA"/>
</dbReference>
<dbReference type="OMA" id="RTERQEM"/>
<organism evidence="7 8">
    <name type="scientific">Polarella glacialis</name>
    <name type="common">Dinoflagellate</name>
    <dbReference type="NCBI Taxonomy" id="89957"/>
    <lineage>
        <taxon>Eukaryota</taxon>
        <taxon>Sar</taxon>
        <taxon>Alveolata</taxon>
        <taxon>Dinophyceae</taxon>
        <taxon>Suessiales</taxon>
        <taxon>Suessiaceae</taxon>
        <taxon>Polarella</taxon>
    </lineage>
</organism>
<sequence length="240" mass="26362">MAQPGEVVSPRERGELVAVGPPLDYSFKELRTCAEIETEEPRSGVKRPGVDQKDGTGSGDFIATDQVAIAAAGAKAAMTRSRMVIRKVIACIKLNNNCLQSVNGLGRSLELAMPSPVMNLQWLDISFNQIKTIEPEILTFVNLKALYLHGNLITRLAGVERLRKLPKLLSLTLNGNPVESTGIYRCFIIGALPTLKSLDHSTITEDEFLGASTWYQGHSRRAKKRREELDELAAMKAAMD</sequence>
<evidence type="ECO:0000313" key="8">
    <source>
        <dbReference type="Proteomes" id="UP000654075"/>
    </source>
</evidence>
<keyword evidence="4" id="KW-0433">Leucine-rich repeat</keyword>
<dbReference type="PANTHER" id="PTHR46545:SF1">
    <property type="entry name" value="LEUCINE-RICH REPEAT-CONTAINING PROTEIN 51"/>
    <property type="match status" value="1"/>
</dbReference>
<keyword evidence="8" id="KW-1185">Reference proteome</keyword>
<evidence type="ECO:0000256" key="4">
    <source>
        <dbReference type="ARBA" id="ARBA00022614"/>
    </source>
</evidence>
<feature type="region of interest" description="Disordered" evidence="6">
    <location>
        <begin position="37"/>
        <end position="58"/>
    </location>
</feature>
<keyword evidence="5" id="KW-0677">Repeat</keyword>
<dbReference type="Pfam" id="PF14580">
    <property type="entry name" value="LRR_9"/>
    <property type="match status" value="1"/>
</dbReference>
<keyword evidence="3" id="KW-0963">Cytoplasm</keyword>